<dbReference type="InterPro" id="IPR006385">
    <property type="entry name" value="HAD_hydro_SerB1"/>
</dbReference>
<protein>
    <submittedName>
        <fullName evidence="4">HAD phosphoserine phosphatase-like hydrolase, IB family protein</fullName>
    </submittedName>
</protein>
<comment type="caution">
    <text evidence="4">The sequence shown here is derived from an EMBL/GenBank/DDBJ whole genome shotgun (WGS) entry which is preliminary data.</text>
</comment>
<dbReference type="Gene3D" id="3.40.50.1000">
    <property type="entry name" value="HAD superfamily/HAD-like"/>
    <property type="match status" value="1"/>
</dbReference>
<dbReference type="InterPro" id="IPR050582">
    <property type="entry name" value="HAD-like_SerB"/>
</dbReference>
<evidence type="ECO:0000313" key="5">
    <source>
        <dbReference type="Proteomes" id="UP000244334"/>
    </source>
</evidence>
<dbReference type="PANTHER" id="PTHR43344">
    <property type="entry name" value="PHOSPHOSERINE PHOSPHATASE"/>
    <property type="match status" value="1"/>
</dbReference>
<reference evidence="4" key="1">
    <citation type="submission" date="2018-04" db="EMBL/GenBank/DDBJ databases">
        <title>Genomes of the Obligate Erwinia dacicola and Facultative Enterobacter sp. OLF Endosymbionts of the Olive Fruit fly, Bactrocera oleae.</title>
        <authorList>
            <person name="Estes A.M."/>
            <person name="Hearn D.J."/>
            <person name="Agarwal S."/>
            <person name="Pierson E.A."/>
            <person name="Dunning-Hotopp J.C."/>
        </authorList>
    </citation>
    <scope>NUCLEOTIDE SEQUENCE [LARGE SCALE GENOMIC DNA]</scope>
    <source>
        <strain evidence="4">Oroville</strain>
    </source>
</reference>
<dbReference type="NCBIfam" id="TIGR01490">
    <property type="entry name" value="HAD-SF-IB-hyp1"/>
    <property type="match status" value="1"/>
</dbReference>
<dbReference type="SUPFAM" id="SSF56784">
    <property type="entry name" value="HAD-like"/>
    <property type="match status" value="1"/>
</dbReference>
<keyword evidence="1" id="KW-0479">Metal-binding</keyword>
<dbReference type="Pfam" id="PF12710">
    <property type="entry name" value="HAD"/>
    <property type="match status" value="1"/>
</dbReference>
<sequence length="244" mass="27625">MKLPFFFATLNHSKTYFWNATMPQPLYVFDLDNTLICGDSSTLWSRYLVRQGFADNAGYLQQEKRLMRDYARGDMDLHEYVALTMSPLREMPIALVDRMVAQYVASEIVPRIYPQAQALINQLHADKQPVLIISASVSLLVKAIAPVLGITHAIGVEVKSDNDRYTGELDGTPSYQHGKISCLNDFLASHQLYDGKLTFYTDSINDLPLCELADRVFMVNPCPQLAAQGEQRGWPALNWQLSRF</sequence>
<dbReference type="GO" id="GO:0016787">
    <property type="term" value="F:hydrolase activity"/>
    <property type="evidence" value="ECO:0007669"/>
    <property type="project" value="UniProtKB-KW"/>
</dbReference>
<dbReference type="Gene3D" id="1.20.1440.100">
    <property type="entry name" value="SG protein - dephosphorylation function"/>
    <property type="match status" value="1"/>
</dbReference>
<dbReference type="AlphaFoldDB" id="A0A328THF6"/>
<dbReference type="PANTHER" id="PTHR43344:SF13">
    <property type="entry name" value="PHOSPHATASE RV3661-RELATED"/>
    <property type="match status" value="1"/>
</dbReference>
<organism evidence="4 5">
    <name type="scientific">Candidatus Erwinia dacicola</name>
    <dbReference type="NCBI Taxonomy" id="252393"/>
    <lineage>
        <taxon>Bacteria</taxon>
        <taxon>Pseudomonadati</taxon>
        <taxon>Pseudomonadota</taxon>
        <taxon>Gammaproteobacteria</taxon>
        <taxon>Enterobacterales</taxon>
        <taxon>Erwiniaceae</taxon>
        <taxon>Erwinia</taxon>
    </lineage>
</organism>
<dbReference type="CDD" id="cd02612">
    <property type="entry name" value="HAD_PGPPase"/>
    <property type="match status" value="1"/>
</dbReference>
<dbReference type="InterPro" id="IPR023214">
    <property type="entry name" value="HAD_sf"/>
</dbReference>
<evidence type="ECO:0000256" key="3">
    <source>
        <dbReference type="ARBA" id="ARBA00022842"/>
    </source>
</evidence>
<proteinExistence type="predicted"/>
<keyword evidence="3" id="KW-0460">Magnesium</keyword>
<evidence type="ECO:0000313" key="4">
    <source>
        <dbReference type="EMBL" id="RAP69858.1"/>
    </source>
</evidence>
<dbReference type="NCBIfam" id="TIGR01488">
    <property type="entry name" value="HAD-SF-IB"/>
    <property type="match status" value="1"/>
</dbReference>
<evidence type="ECO:0000256" key="2">
    <source>
        <dbReference type="ARBA" id="ARBA00022801"/>
    </source>
</evidence>
<dbReference type="InterPro" id="IPR036412">
    <property type="entry name" value="HAD-like_sf"/>
</dbReference>
<gene>
    <name evidence="4" type="ORF">ACZ87_03346</name>
</gene>
<keyword evidence="2" id="KW-0378">Hydrolase</keyword>
<evidence type="ECO:0000256" key="1">
    <source>
        <dbReference type="ARBA" id="ARBA00022723"/>
    </source>
</evidence>
<dbReference type="EMBL" id="LJAM02000555">
    <property type="protein sequence ID" value="RAP69858.1"/>
    <property type="molecule type" value="Genomic_DNA"/>
</dbReference>
<accession>A0A328THF6</accession>
<name>A0A328THF6_9GAMM</name>
<dbReference type="Proteomes" id="UP000244334">
    <property type="component" value="Unassembled WGS sequence"/>
</dbReference>
<keyword evidence="5" id="KW-1185">Reference proteome</keyword>
<dbReference type="GO" id="GO:0046872">
    <property type="term" value="F:metal ion binding"/>
    <property type="evidence" value="ECO:0007669"/>
    <property type="project" value="UniProtKB-KW"/>
</dbReference>